<sequence>MNEPQHGTSQYPAYRFDRGGVSVYVVAMPIRAVSLHLPIPDPTEPFQGNRRVDGAHAEGFAQYWKQNERWAAPPLLLDSRVSLRKWFAVNHTTGGVAHGVLTVPDTSVDAIKILDGQHRILGWSIAVEQIEAEYSTARRLADQALRAGEARRIREAETRLERAEQARNRLRHEHVTVEIYEKIDEVEHGQFFSDIAINAKGINKSVLASLDQRDIVNRVASDLAESQPLLKGLVDFEKDRMTVKSESFISAKNLGDVIRAAAIGPESRATQRREERMRAADVSVVSVQFLEVLEAEIGDVRRLAAGDVTPSEIRARSLIASPTILRCLAGAFRELAVSEVERDRPQVDPEGVAVFRRLLGSLDRRLGFPIEKLWFSTGHFPTESSKAPSSRVQDIRGLTNTLVMWGQFGVPPRT</sequence>
<dbReference type="AlphaFoldDB" id="A0A3N4Z4V1"/>
<accession>A0A3N4Z4V1</accession>
<evidence type="ECO:0000313" key="3">
    <source>
        <dbReference type="Proteomes" id="UP000280726"/>
    </source>
</evidence>
<evidence type="ECO:0000256" key="1">
    <source>
        <dbReference type="SAM" id="Coils"/>
    </source>
</evidence>
<evidence type="ECO:0000313" key="2">
    <source>
        <dbReference type="EMBL" id="RPF26944.1"/>
    </source>
</evidence>
<proteinExistence type="predicted"/>
<feature type="coiled-coil region" evidence="1">
    <location>
        <begin position="127"/>
        <end position="173"/>
    </location>
</feature>
<keyword evidence="3" id="KW-1185">Reference proteome</keyword>
<protein>
    <submittedName>
        <fullName evidence="2">DndB-like DNA-sulfur modification-associated protein</fullName>
    </submittedName>
</protein>
<dbReference type="Proteomes" id="UP000280726">
    <property type="component" value="Unassembled WGS sequence"/>
</dbReference>
<keyword evidence="1" id="KW-0175">Coiled coil</keyword>
<organism evidence="2 3">
    <name type="scientific">Georgenia muralis</name>
    <dbReference type="NCBI Taxonomy" id="154117"/>
    <lineage>
        <taxon>Bacteria</taxon>
        <taxon>Bacillati</taxon>
        <taxon>Actinomycetota</taxon>
        <taxon>Actinomycetes</taxon>
        <taxon>Micrococcales</taxon>
        <taxon>Bogoriellaceae</taxon>
        <taxon>Georgenia</taxon>
    </lineage>
</organism>
<dbReference type="InterPro" id="IPR017642">
    <property type="entry name" value="DNA_S_mod_DndB"/>
</dbReference>
<comment type="caution">
    <text evidence="2">The sequence shown here is derived from an EMBL/GenBank/DDBJ whole genome shotgun (WGS) entry which is preliminary data.</text>
</comment>
<gene>
    <name evidence="2" type="ORF">EDD32_1404</name>
</gene>
<dbReference type="EMBL" id="RKRA01000001">
    <property type="protein sequence ID" value="RPF26944.1"/>
    <property type="molecule type" value="Genomic_DNA"/>
</dbReference>
<dbReference type="Pfam" id="PF14072">
    <property type="entry name" value="DndB"/>
    <property type="match status" value="1"/>
</dbReference>
<name>A0A3N4Z4V1_9MICO</name>
<dbReference type="RefSeq" id="WP_170175241.1">
    <property type="nucleotide sequence ID" value="NZ_RKRA01000001.1"/>
</dbReference>
<dbReference type="CDD" id="cd16414">
    <property type="entry name" value="dndB_like"/>
    <property type="match status" value="1"/>
</dbReference>
<reference evidence="2 3" key="1">
    <citation type="submission" date="2018-11" db="EMBL/GenBank/DDBJ databases">
        <title>Sequencing the genomes of 1000 actinobacteria strains.</title>
        <authorList>
            <person name="Klenk H.-P."/>
        </authorList>
    </citation>
    <scope>NUCLEOTIDE SEQUENCE [LARGE SCALE GENOMIC DNA]</scope>
    <source>
        <strain evidence="2 3">DSM 14418</strain>
    </source>
</reference>